<gene>
    <name evidence="9" type="ORF">A2311_02525</name>
</gene>
<protein>
    <submittedName>
        <fullName evidence="9">Alkaline phosphatase</fullName>
    </submittedName>
</protein>
<dbReference type="PANTHER" id="PTHR42709">
    <property type="entry name" value="ALKALINE PHOSPHATASE LIKE PROTEIN"/>
    <property type="match status" value="1"/>
</dbReference>
<evidence type="ECO:0000313" key="9">
    <source>
        <dbReference type="EMBL" id="OGC32506.1"/>
    </source>
</evidence>
<dbReference type="AlphaFoldDB" id="A0A1F4TIJ6"/>
<reference evidence="9 10" key="1">
    <citation type="journal article" date="2016" name="Nat. Commun.">
        <title>Thousands of microbial genomes shed light on interconnected biogeochemical processes in an aquifer system.</title>
        <authorList>
            <person name="Anantharaman K."/>
            <person name="Brown C.T."/>
            <person name="Hug L.A."/>
            <person name="Sharon I."/>
            <person name="Castelle C.J."/>
            <person name="Probst A.J."/>
            <person name="Thomas B.C."/>
            <person name="Singh A."/>
            <person name="Wilkins M.J."/>
            <person name="Karaoz U."/>
            <person name="Brodie E.L."/>
            <person name="Williams K.H."/>
            <person name="Hubbard S.S."/>
            <person name="Banfield J.F."/>
        </authorList>
    </citation>
    <scope>NUCLEOTIDE SEQUENCE [LARGE SCALE GENOMIC DNA]</scope>
</reference>
<dbReference type="EMBL" id="MEUF01000077">
    <property type="protein sequence ID" value="OGC32506.1"/>
    <property type="molecule type" value="Genomic_DNA"/>
</dbReference>
<keyword evidence="3" id="KW-1003">Cell membrane</keyword>
<comment type="subcellular location">
    <subcellularLocation>
        <location evidence="1">Cell membrane</location>
        <topology evidence="1">Multi-pass membrane protein</topology>
    </subcellularLocation>
</comment>
<name>A0A1F4TIJ6_UNCSA</name>
<feature type="transmembrane region" description="Helical" evidence="7">
    <location>
        <begin position="52"/>
        <end position="75"/>
    </location>
</feature>
<feature type="transmembrane region" description="Helical" evidence="7">
    <location>
        <begin position="16"/>
        <end position="40"/>
    </location>
</feature>
<organism evidence="9 10">
    <name type="scientific">candidate division WOR-1 bacterium RIFOXYB2_FULL_48_7</name>
    <dbReference type="NCBI Taxonomy" id="1802583"/>
    <lineage>
        <taxon>Bacteria</taxon>
        <taxon>Bacillati</taxon>
        <taxon>Saganbacteria</taxon>
    </lineage>
</organism>
<evidence type="ECO:0000256" key="3">
    <source>
        <dbReference type="ARBA" id="ARBA00022475"/>
    </source>
</evidence>
<dbReference type="Proteomes" id="UP000178951">
    <property type="component" value="Unassembled WGS sequence"/>
</dbReference>
<evidence type="ECO:0000256" key="7">
    <source>
        <dbReference type="SAM" id="Phobius"/>
    </source>
</evidence>
<proteinExistence type="inferred from homology"/>
<dbReference type="InterPro" id="IPR032816">
    <property type="entry name" value="VTT_dom"/>
</dbReference>
<accession>A0A1F4TIJ6</accession>
<dbReference type="PANTHER" id="PTHR42709:SF6">
    <property type="entry name" value="UNDECAPRENYL PHOSPHATE TRANSPORTER A"/>
    <property type="match status" value="1"/>
</dbReference>
<sequence length="198" mass="22163">MIDWLVLLVTSTVSQVGYFGVFLLMIFESACIPIPSEIIMPFSGFLVASGKLTLWGVTLAGALGNLVGAIITYAIGFYGGRPFVLKYGKYFFIKEKEVHHAEKFFAKWGDFSVFISRNLPVIRTFISLPAGVAEMPFWKFAFFSFVGSLPWCFALAYLGNILGDNWLLIKEYGHYLDIVAGIAIAGLVIKIVWDYYHD</sequence>
<evidence type="ECO:0000256" key="6">
    <source>
        <dbReference type="ARBA" id="ARBA00023136"/>
    </source>
</evidence>
<feature type="transmembrane region" description="Helical" evidence="7">
    <location>
        <begin position="175"/>
        <end position="193"/>
    </location>
</feature>
<evidence type="ECO:0000256" key="5">
    <source>
        <dbReference type="ARBA" id="ARBA00022989"/>
    </source>
</evidence>
<comment type="caution">
    <text evidence="9">The sequence shown here is derived from an EMBL/GenBank/DDBJ whole genome shotgun (WGS) entry which is preliminary data.</text>
</comment>
<feature type="domain" description="VTT" evidence="8">
    <location>
        <begin position="35"/>
        <end position="160"/>
    </location>
</feature>
<feature type="transmembrane region" description="Helical" evidence="7">
    <location>
        <begin position="140"/>
        <end position="163"/>
    </location>
</feature>
<evidence type="ECO:0000259" key="8">
    <source>
        <dbReference type="Pfam" id="PF09335"/>
    </source>
</evidence>
<evidence type="ECO:0000256" key="1">
    <source>
        <dbReference type="ARBA" id="ARBA00004651"/>
    </source>
</evidence>
<evidence type="ECO:0000313" key="10">
    <source>
        <dbReference type="Proteomes" id="UP000178951"/>
    </source>
</evidence>
<dbReference type="Pfam" id="PF09335">
    <property type="entry name" value="VTT_dom"/>
    <property type="match status" value="1"/>
</dbReference>
<keyword evidence="6 7" id="KW-0472">Membrane</keyword>
<keyword evidence="4 7" id="KW-0812">Transmembrane</keyword>
<keyword evidence="5 7" id="KW-1133">Transmembrane helix</keyword>
<evidence type="ECO:0000256" key="2">
    <source>
        <dbReference type="ARBA" id="ARBA00010792"/>
    </source>
</evidence>
<comment type="similarity">
    <text evidence="2">Belongs to the DedA family.</text>
</comment>
<dbReference type="InterPro" id="IPR051311">
    <property type="entry name" value="DedA_domain"/>
</dbReference>
<dbReference type="GO" id="GO:0005886">
    <property type="term" value="C:plasma membrane"/>
    <property type="evidence" value="ECO:0007669"/>
    <property type="project" value="UniProtKB-SubCell"/>
</dbReference>
<dbReference type="STRING" id="1802583.A2311_02525"/>
<evidence type="ECO:0000256" key="4">
    <source>
        <dbReference type="ARBA" id="ARBA00022692"/>
    </source>
</evidence>